<evidence type="ECO:0008006" key="4">
    <source>
        <dbReference type="Google" id="ProtNLM"/>
    </source>
</evidence>
<feature type="compositionally biased region" description="Polar residues" evidence="1">
    <location>
        <begin position="140"/>
        <end position="150"/>
    </location>
</feature>
<dbReference type="EMBL" id="CP036526">
    <property type="protein sequence ID" value="QDT10937.1"/>
    <property type="molecule type" value="Genomic_DNA"/>
</dbReference>
<protein>
    <recommendedName>
        <fullName evidence="4">AP2 domain protein</fullName>
    </recommendedName>
</protein>
<name>A0A517NUY2_9BACT</name>
<feature type="region of interest" description="Disordered" evidence="1">
    <location>
        <begin position="124"/>
        <end position="150"/>
    </location>
</feature>
<accession>A0A517NUY2</accession>
<dbReference type="AlphaFoldDB" id="A0A517NUY2"/>
<reference evidence="2 3" key="1">
    <citation type="submission" date="2019-02" db="EMBL/GenBank/DDBJ databases">
        <title>Deep-cultivation of Planctomycetes and their phenomic and genomic characterization uncovers novel biology.</title>
        <authorList>
            <person name="Wiegand S."/>
            <person name="Jogler M."/>
            <person name="Boedeker C."/>
            <person name="Pinto D."/>
            <person name="Vollmers J."/>
            <person name="Rivas-Marin E."/>
            <person name="Kohn T."/>
            <person name="Peeters S.H."/>
            <person name="Heuer A."/>
            <person name="Rast P."/>
            <person name="Oberbeckmann S."/>
            <person name="Bunk B."/>
            <person name="Jeske O."/>
            <person name="Meyerdierks A."/>
            <person name="Storesund J.E."/>
            <person name="Kallscheuer N."/>
            <person name="Luecker S."/>
            <person name="Lage O.M."/>
            <person name="Pohl T."/>
            <person name="Merkel B.J."/>
            <person name="Hornburger P."/>
            <person name="Mueller R.-W."/>
            <person name="Bruemmer F."/>
            <person name="Labrenz M."/>
            <person name="Spormann A.M."/>
            <person name="Op den Camp H."/>
            <person name="Overmann J."/>
            <person name="Amann R."/>
            <person name="Jetten M.S.M."/>
            <person name="Mascher T."/>
            <person name="Medema M.H."/>
            <person name="Devos D.P."/>
            <person name="Kaster A.-K."/>
            <person name="Ovreas L."/>
            <person name="Rohde M."/>
            <person name="Galperin M.Y."/>
            <person name="Jogler C."/>
        </authorList>
    </citation>
    <scope>NUCLEOTIDE SEQUENCE [LARGE SCALE GENOMIC DNA]</scope>
    <source>
        <strain evidence="2 3">K23_9</strain>
    </source>
</reference>
<proteinExistence type="predicted"/>
<evidence type="ECO:0000313" key="3">
    <source>
        <dbReference type="Proteomes" id="UP000319817"/>
    </source>
</evidence>
<organism evidence="2 3">
    <name type="scientific">Stieleria marina</name>
    <dbReference type="NCBI Taxonomy" id="1930275"/>
    <lineage>
        <taxon>Bacteria</taxon>
        <taxon>Pseudomonadati</taxon>
        <taxon>Planctomycetota</taxon>
        <taxon>Planctomycetia</taxon>
        <taxon>Pirellulales</taxon>
        <taxon>Pirellulaceae</taxon>
        <taxon>Stieleria</taxon>
    </lineage>
</organism>
<evidence type="ECO:0000256" key="1">
    <source>
        <dbReference type="SAM" id="MobiDB-lite"/>
    </source>
</evidence>
<dbReference type="Proteomes" id="UP000319817">
    <property type="component" value="Chromosome"/>
</dbReference>
<gene>
    <name evidence="2" type="ORF">K239x_29300</name>
</gene>
<keyword evidence="3" id="KW-1185">Reference proteome</keyword>
<dbReference type="RefSeq" id="WP_145418650.1">
    <property type="nucleotide sequence ID" value="NZ_CP036526.1"/>
</dbReference>
<evidence type="ECO:0000313" key="2">
    <source>
        <dbReference type="EMBL" id="QDT10937.1"/>
    </source>
</evidence>
<sequence>MPITYWEEDNYCRYQVRVCRHGKRYTKTFNCAAGKRKALKAAQQYEQRLLEILDTDPMTSAGRSKSNRNRSASFKPFVETNSQYGTKYIAVSYRREDGQWKRVSYAIKKHGREKATQMAIKAAKKLHTPHPERVSKKRMPTQSTIAAELE</sequence>